<keyword evidence="2 6" id="KW-0328">Glycosyltransferase</keyword>
<reference evidence="6 7" key="1">
    <citation type="submission" date="2018-06" db="EMBL/GenBank/DDBJ databases">
        <authorList>
            <consortium name="Pathogen Informatics"/>
            <person name="Doyle S."/>
        </authorList>
    </citation>
    <scope>NUCLEOTIDE SEQUENCE [LARGE SCALE GENOMIC DNA]</scope>
    <source>
        <strain evidence="6 7">NCTC7915</strain>
    </source>
</reference>
<evidence type="ECO:0000313" key="7">
    <source>
        <dbReference type="Proteomes" id="UP000254118"/>
    </source>
</evidence>
<dbReference type="InterPro" id="IPR028098">
    <property type="entry name" value="Glyco_trans_4-like_N"/>
</dbReference>
<evidence type="ECO:0000259" key="4">
    <source>
        <dbReference type="Pfam" id="PF00534"/>
    </source>
</evidence>
<dbReference type="InterPro" id="IPR001296">
    <property type="entry name" value="Glyco_trans_1"/>
</dbReference>
<comment type="caution">
    <text evidence="6">The sequence shown here is derived from an EMBL/GenBank/DDBJ whole genome shotgun (WGS) entry which is preliminary data.</text>
</comment>
<dbReference type="AlphaFoldDB" id="A0AA46BQ51"/>
<dbReference type="Pfam" id="PF13439">
    <property type="entry name" value="Glyco_transf_4"/>
    <property type="match status" value="1"/>
</dbReference>
<name>A0AA46BQ51_9MICO</name>
<dbReference type="Proteomes" id="UP000254118">
    <property type="component" value="Unassembled WGS sequence"/>
</dbReference>
<accession>A0AA46BQ51</accession>
<organism evidence="6 7">
    <name type="scientific">Dermatophilus congolensis</name>
    <dbReference type="NCBI Taxonomy" id="1863"/>
    <lineage>
        <taxon>Bacteria</taxon>
        <taxon>Bacillati</taxon>
        <taxon>Actinomycetota</taxon>
        <taxon>Actinomycetes</taxon>
        <taxon>Micrococcales</taxon>
        <taxon>Dermatophilaceae</taxon>
        <taxon>Dermatophilus</taxon>
    </lineage>
</organism>
<dbReference type="CDD" id="cd03801">
    <property type="entry name" value="GT4_PimA-like"/>
    <property type="match status" value="1"/>
</dbReference>
<protein>
    <recommendedName>
        <fullName evidence="1">D-inositol 3-phosphate glycosyltransferase</fullName>
    </recommendedName>
</protein>
<dbReference type="PANTHER" id="PTHR45947:SF3">
    <property type="entry name" value="SULFOQUINOVOSYL TRANSFERASE SQD2"/>
    <property type="match status" value="1"/>
</dbReference>
<evidence type="ECO:0000256" key="2">
    <source>
        <dbReference type="ARBA" id="ARBA00022676"/>
    </source>
</evidence>
<dbReference type="GO" id="GO:1901137">
    <property type="term" value="P:carbohydrate derivative biosynthetic process"/>
    <property type="evidence" value="ECO:0007669"/>
    <property type="project" value="UniProtKB-ARBA"/>
</dbReference>
<dbReference type="PANTHER" id="PTHR45947">
    <property type="entry name" value="SULFOQUINOVOSYL TRANSFERASE SQD2"/>
    <property type="match status" value="1"/>
</dbReference>
<dbReference type="Gene3D" id="3.40.50.2000">
    <property type="entry name" value="Glycogen Phosphorylase B"/>
    <property type="match status" value="2"/>
</dbReference>
<evidence type="ECO:0000256" key="3">
    <source>
        <dbReference type="ARBA" id="ARBA00022679"/>
    </source>
</evidence>
<keyword evidence="3 6" id="KW-0808">Transferase</keyword>
<gene>
    <name evidence="6" type="primary">mfpsA</name>
    <name evidence="6" type="ORF">NCTC7915_02166</name>
</gene>
<dbReference type="EMBL" id="UFYA01000001">
    <property type="protein sequence ID" value="STD14813.1"/>
    <property type="molecule type" value="Genomic_DNA"/>
</dbReference>
<feature type="domain" description="Glycosyl transferase family 1" evidence="4">
    <location>
        <begin position="158"/>
        <end position="322"/>
    </location>
</feature>
<dbReference type="SUPFAM" id="SSF53756">
    <property type="entry name" value="UDP-Glycosyltransferase/glycogen phosphorylase"/>
    <property type="match status" value="1"/>
</dbReference>
<evidence type="ECO:0000259" key="5">
    <source>
        <dbReference type="Pfam" id="PF13439"/>
    </source>
</evidence>
<evidence type="ECO:0000313" key="6">
    <source>
        <dbReference type="EMBL" id="STD14813.1"/>
    </source>
</evidence>
<feature type="domain" description="Glycosyltransferase subfamily 4-like N-terminal" evidence="5">
    <location>
        <begin position="28"/>
        <end position="147"/>
    </location>
</feature>
<sequence>MTDTHPRHQLRVHHYNGTGRLVTQSGLGAAMRHQRHMLHHPGIRLVRLNEHPDVLVLNTVFPDSAIVGRWAHKQGIRVIQFAHSTQQDFENSWAGANHIAPLFGRWLGHVYAGGDAIITPTPYAKKLLTRYQLDAPIYPLTNGVDIDFFHGKPTAGKQFRERHNIAPHTPLVVAVGHLMVRKGFTDWINLARRIPQAQFYWFGHTPRATMSKAVKRAIDTAPPNVHLPGYVPAAEVRDAYAAANLFCFASHEETEGIVVLEALASGTPTLVRDIPVYDSWLPENEIVHKARNLEEFEHKARAILAGEAPNLTQAARHRMQEYSLDRVAQRFLAICAGTAPNPDTSPTRRR</sequence>
<dbReference type="RefSeq" id="WP_115031945.1">
    <property type="nucleotide sequence ID" value="NZ_UFYA01000001.1"/>
</dbReference>
<evidence type="ECO:0000256" key="1">
    <source>
        <dbReference type="ARBA" id="ARBA00021292"/>
    </source>
</evidence>
<dbReference type="GO" id="GO:0016757">
    <property type="term" value="F:glycosyltransferase activity"/>
    <property type="evidence" value="ECO:0007669"/>
    <property type="project" value="UniProtKB-KW"/>
</dbReference>
<dbReference type="Pfam" id="PF00534">
    <property type="entry name" value="Glycos_transf_1"/>
    <property type="match status" value="1"/>
</dbReference>
<dbReference type="InterPro" id="IPR050194">
    <property type="entry name" value="Glycosyltransferase_grp1"/>
</dbReference>
<proteinExistence type="predicted"/>